<dbReference type="RefSeq" id="WP_188935252.1">
    <property type="nucleotide sequence ID" value="NZ_BMJC01000004.1"/>
</dbReference>
<feature type="chain" id="PRO_5035202891" description="Right-handed parallel beta-helix repeat-containing protein" evidence="1">
    <location>
        <begin position="19"/>
        <end position="465"/>
    </location>
</feature>
<name>A0A8J2UGB7_9BACT</name>
<proteinExistence type="predicted"/>
<dbReference type="Proteomes" id="UP000607559">
    <property type="component" value="Unassembled WGS sequence"/>
</dbReference>
<gene>
    <name evidence="2" type="ORF">GCM10011511_41250</name>
</gene>
<dbReference type="SUPFAM" id="SSF51126">
    <property type="entry name" value="Pectin lyase-like"/>
    <property type="match status" value="1"/>
</dbReference>
<organism evidence="2 3">
    <name type="scientific">Puia dinghuensis</name>
    <dbReference type="NCBI Taxonomy" id="1792502"/>
    <lineage>
        <taxon>Bacteria</taxon>
        <taxon>Pseudomonadati</taxon>
        <taxon>Bacteroidota</taxon>
        <taxon>Chitinophagia</taxon>
        <taxon>Chitinophagales</taxon>
        <taxon>Chitinophagaceae</taxon>
        <taxon>Puia</taxon>
    </lineage>
</organism>
<dbReference type="InterPro" id="IPR059226">
    <property type="entry name" value="Choice_anch_Q_dom"/>
</dbReference>
<comment type="caution">
    <text evidence="2">The sequence shown here is derived from an EMBL/GenBank/DDBJ whole genome shotgun (WGS) entry which is preliminary data.</text>
</comment>
<sequence length="465" mass="50097">MKKLPFLLLLPLVLLTFACRKDSFITSSNAIVQLSADTLYFDTVFVSTGSITEAVKIINGNNQKLRLSTIRLMGGSQSYFHLNIDGVAATEQDNIDLDAGDSLYVFVAVQINPQTANLPFIVQDSIEVAFNGNKQFIQLEAYGQNAHFLRNQVVTGTTIWDNRLPYVILGSLQVDTGASLFIPPGCKIYSHADAPLLVDGTLTVIGAKGDSNRVYFQGDRLDPPYNTYPGSFPGIYFRQTSVGSQLQYAVIRNAYQAVVVEAPPAGNTPKVLLQQCIIDNSYDAGILGIDGSLVANNCLFSNCGKNIEVGGGGNYQFVQCTAASYSNNYLTHTQPVLAVADIVQEGSGVATGAMQATFTNCIFWGDNGSVDNEVVVSRLGNNTFNVNFNNCLWKVKAAPTGVTATGMIANHDPLFDSVNNVRMYYDFHLKAGSPALKAGTSSGLLIDLDGNPRPASSPDIGCYQR</sequence>
<dbReference type="EMBL" id="BMJC01000004">
    <property type="protein sequence ID" value="GGB13329.1"/>
    <property type="molecule type" value="Genomic_DNA"/>
</dbReference>
<feature type="signal peptide" evidence="1">
    <location>
        <begin position="1"/>
        <end position="18"/>
    </location>
</feature>
<keyword evidence="1" id="KW-0732">Signal</keyword>
<evidence type="ECO:0000313" key="2">
    <source>
        <dbReference type="EMBL" id="GGB13329.1"/>
    </source>
</evidence>
<evidence type="ECO:0000256" key="1">
    <source>
        <dbReference type="SAM" id="SignalP"/>
    </source>
</evidence>
<keyword evidence="3" id="KW-1185">Reference proteome</keyword>
<evidence type="ECO:0008006" key="4">
    <source>
        <dbReference type="Google" id="ProtNLM"/>
    </source>
</evidence>
<dbReference type="NCBIfam" id="NF041518">
    <property type="entry name" value="choice_anch_Q"/>
    <property type="match status" value="1"/>
</dbReference>
<accession>A0A8J2UGB7</accession>
<evidence type="ECO:0000313" key="3">
    <source>
        <dbReference type="Proteomes" id="UP000607559"/>
    </source>
</evidence>
<dbReference type="PROSITE" id="PS51257">
    <property type="entry name" value="PROKAR_LIPOPROTEIN"/>
    <property type="match status" value="1"/>
</dbReference>
<reference evidence="2" key="2">
    <citation type="submission" date="2020-09" db="EMBL/GenBank/DDBJ databases">
        <authorList>
            <person name="Sun Q."/>
            <person name="Zhou Y."/>
        </authorList>
    </citation>
    <scope>NUCLEOTIDE SEQUENCE</scope>
    <source>
        <strain evidence="2">CGMCC 1.15448</strain>
    </source>
</reference>
<dbReference type="AlphaFoldDB" id="A0A8J2UGB7"/>
<dbReference type="InterPro" id="IPR011050">
    <property type="entry name" value="Pectin_lyase_fold/virulence"/>
</dbReference>
<reference evidence="2" key="1">
    <citation type="journal article" date="2014" name="Int. J. Syst. Evol. Microbiol.">
        <title>Complete genome sequence of Corynebacterium casei LMG S-19264T (=DSM 44701T), isolated from a smear-ripened cheese.</title>
        <authorList>
            <consortium name="US DOE Joint Genome Institute (JGI-PGF)"/>
            <person name="Walter F."/>
            <person name="Albersmeier A."/>
            <person name="Kalinowski J."/>
            <person name="Ruckert C."/>
        </authorList>
    </citation>
    <scope>NUCLEOTIDE SEQUENCE</scope>
    <source>
        <strain evidence="2">CGMCC 1.15448</strain>
    </source>
</reference>
<protein>
    <recommendedName>
        <fullName evidence="4">Right-handed parallel beta-helix repeat-containing protein</fullName>
    </recommendedName>
</protein>